<evidence type="ECO:0000256" key="6">
    <source>
        <dbReference type="ARBA" id="ARBA00023015"/>
    </source>
</evidence>
<evidence type="ECO:0000313" key="10">
    <source>
        <dbReference type="EMBL" id="RKF64495.1"/>
    </source>
</evidence>
<feature type="region of interest" description="Disordered" evidence="9">
    <location>
        <begin position="441"/>
        <end position="464"/>
    </location>
</feature>
<evidence type="ECO:0000256" key="4">
    <source>
        <dbReference type="ARBA" id="ARBA00022490"/>
    </source>
</evidence>
<dbReference type="PANTHER" id="PTHR28246">
    <property type="entry name" value="G1-SPECIFIC TRANSCRIPTIONAL REPRESSOR WHI5-RELATED"/>
    <property type="match status" value="1"/>
</dbReference>
<evidence type="ECO:0000256" key="3">
    <source>
        <dbReference type="ARBA" id="ARBA00006922"/>
    </source>
</evidence>
<feature type="region of interest" description="Disordered" evidence="9">
    <location>
        <begin position="14"/>
        <end position="113"/>
    </location>
</feature>
<evidence type="ECO:0000256" key="2">
    <source>
        <dbReference type="ARBA" id="ARBA00004496"/>
    </source>
</evidence>
<feature type="compositionally biased region" description="Low complexity" evidence="9">
    <location>
        <begin position="501"/>
        <end position="512"/>
    </location>
</feature>
<keyword evidence="4" id="KW-0963">Cytoplasm</keyword>
<feature type="compositionally biased region" description="Polar residues" evidence="9">
    <location>
        <begin position="15"/>
        <end position="50"/>
    </location>
</feature>
<dbReference type="EMBL" id="MCBR01013173">
    <property type="protein sequence ID" value="RKF64495.1"/>
    <property type="molecule type" value="Genomic_DNA"/>
</dbReference>
<feature type="region of interest" description="Disordered" evidence="9">
    <location>
        <begin position="331"/>
        <end position="371"/>
    </location>
</feature>
<dbReference type="GO" id="GO:0005737">
    <property type="term" value="C:cytoplasm"/>
    <property type="evidence" value="ECO:0007669"/>
    <property type="project" value="UniProtKB-SubCell"/>
</dbReference>
<dbReference type="InterPro" id="IPR039198">
    <property type="entry name" value="Srl3/Whi5"/>
</dbReference>
<evidence type="ECO:0000256" key="1">
    <source>
        <dbReference type="ARBA" id="ARBA00004123"/>
    </source>
</evidence>
<dbReference type="PANTHER" id="PTHR28246:SF1">
    <property type="entry name" value="G1-SPECIFIC TRANSCRIPTIONAL REPRESSOR WHI5-RELATED"/>
    <property type="match status" value="1"/>
</dbReference>
<keyword evidence="6" id="KW-0805">Transcription regulation</keyword>
<keyword evidence="8" id="KW-0539">Nucleus</keyword>
<feature type="compositionally biased region" description="Basic residues" evidence="9">
    <location>
        <begin position="513"/>
        <end position="522"/>
    </location>
</feature>
<gene>
    <name evidence="10" type="ORF">GcC1_131003</name>
</gene>
<dbReference type="OrthoDB" id="2359117at2759"/>
<dbReference type="GO" id="GO:0033309">
    <property type="term" value="C:SBF transcription complex"/>
    <property type="evidence" value="ECO:0007669"/>
    <property type="project" value="TreeGrafter"/>
</dbReference>
<feature type="region of interest" description="Disordered" evidence="9">
    <location>
        <begin position="283"/>
        <end position="307"/>
    </location>
</feature>
<dbReference type="InterPro" id="IPR013734">
    <property type="entry name" value="TF_Nrm1/Whi5"/>
</dbReference>
<evidence type="ECO:0000256" key="9">
    <source>
        <dbReference type="SAM" id="MobiDB-lite"/>
    </source>
</evidence>
<reference evidence="10 11" key="1">
    <citation type="journal article" date="2018" name="BMC Genomics">
        <title>Comparative genome analyses reveal sequence features reflecting distinct modes of host-adaptation between dicot and monocot powdery mildew.</title>
        <authorList>
            <person name="Wu Y."/>
            <person name="Ma X."/>
            <person name="Pan Z."/>
            <person name="Kale S.D."/>
            <person name="Song Y."/>
            <person name="King H."/>
            <person name="Zhang Q."/>
            <person name="Presley C."/>
            <person name="Deng X."/>
            <person name="Wei C.I."/>
            <person name="Xiao S."/>
        </authorList>
    </citation>
    <scope>NUCLEOTIDE SEQUENCE [LARGE SCALE GENOMIC DNA]</scope>
    <source>
        <strain evidence="10">UCSC1</strain>
    </source>
</reference>
<keyword evidence="7" id="KW-0804">Transcription</keyword>
<keyword evidence="5" id="KW-0678">Repressor</keyword>
<accession>A0A420I4C1</accession>
<feature type="region of interest" description="Disordered" evidence="9">
    <location>
        <begin position="135"/>
        <end position="172"/>
    </location>
</feature>
<evidence type="ECO:0008006" key="12">
    <source>
        <dbReference type="Google" id="ProtNLM"/>
    </source>
</evidence>
<proteinExistence type="inferred from homology"/>
<sequence length="522" mass="56533">MEPHELAIAALDQVARNSSSCNRAESGRTGNEGLNSSAGVHSSPLVNSGNDVLMQRGGKEQENQGSSRIDLKFTGSNPPSTDKESRLSTPPSSNSDTVSSQNVKSQGPQSHLSQLSNVAAAQEPLNNALATPLTAGQKRTADGHVKSESPNNSASISKTQHSRKISTVSNGSPANSIRIEELTSELRTRLSYAMVKVNNGWQSNSIDEVESLASHRGSPSSSSSILQGRRHLHSSPRVAMAKIKGKKNGGPNMTQSNSPDFDICCRLDQSSRTYESFWRDHSVTDPLNYQNSPNRQARSSPASRALAPPAEICSSYPRGYDNLKNNSKKVYIRPGYNSHSPSSISAPQTPQRIGSQQLGNTINPPSQTTTQEQDAIETLLFMSSPGNLNNMGHILPPPKLQTSPQRSPLRAELYMMPTKAAALERSERSNIGFRTCEKLNGDWNCDNQKQPRPSSKKPNKIPSQENLCRNVAIERLLDEMGDSSSDEDEIVLKNANSTTDSRLTNNSASSSTSHHRATAGRV</sequence>
<comment type="similarity">
    <text evidence="3">Belongs to the WHI5/NRM1 family.</text>
</comment>
<dbReference type="GO" id="GO:0000082">
    <property type="term" value="P:G1/S transition of mitotic cell cycle"/>
    <property type="evidence" value="ECO:0007669"/>
    <property type="project" value="InterPro"/>
</dbReference>
<name>A0A420I4C1_9PEZI</name>
<dbReference type="Pfam" id="PF08528">
    <property type="entry name" value="Whi5"/>
    <property type="match status" value="1"/>
</dbReference>
<feature type="compositionally biased region" description="Low complexity" evidence="9">
    <location>
        <begin position="213"/>
        <end position="224"/>
    </location>
</feature>
<evidence type="ECO:0000256" key="7">
    <source>
        <dbReference type="ARBA" id="ARBA00023163"/>
    </source>
</evidence>
<feature type="compositionally biased region" description="Polar residues" evidence="9">
    <location>
        <begin position="337"/>
        <end position="371"/>
    </location>
</feature>
<feature type="region of interest" description="Disordered" evidence="9">
    <location>
        <begin position="494"/>
        <end position="522"/>
    </location>
</feature>
<organism evidence="10 11">
    <name type="scientific">Golovinomyces cichoracearum</name>
    <dbReference type="NCBI Taxonomy" id="62708"/>
    <lineage>
        <taxon>Eukaryota</taxon>
        <taxon>Fungi</taxon>
        <taxon>Dikarya</taxon>
        <taxon>Ascomycota</taxon>
        <taxon>Pezizomycotina</taxon>
        <taxon>Leotiomycetes</taxon>
        <taxon>Erysiphales</taxon>
        <taxon>Erysiphaceae</taxon>
        <taxon>Golovinomyces</taxon>
    </lineage>
</organism>
<dbReference type="Proteomes" id="UP000285405">
    <property type="component" value="Unassembled WGS sequence"/>
</dbReference>
<comment type="caution">
    <text evidence="10">The sequence shown here is derived from an EMBL/GenBank/DDBJ whole genome shotgun (WGS) entry which is preliminary data.</text>
</comment>
<feature type="compositionally biased region" description="Polar residues" evidence="9">
    <location>
        <begin position="148"/>
        <end position="172"/>
    </location>
</feature>
<evidence type="ECO:0000256" key="8">
    <source>
        <dbReference type="ARBA" id="ARBA00023242"/>
    </source>
</evidence>
<feature type="compositionally biased region" description="Low complexity" evidence="9">
    <location>
        <begin position="292"/>
        <end position="307"/>
    </location>
</feature>
<evidence type="ECO:0000256" key="5">
    <source>
        <dbReference type="ARBA" id="ARBA00022491"/>
    </source>
</evidence>
<feature type="region of interest" description="Disordered" evidence="9">
    <location>
        <begin position="213"/>
        <end position="233"/>
    </location>
</feature>
<comment type="subcellular location">
    <subcellularLocation>
        <location evidence="2">Cytoplasm</location>
    </subcellularLocation>
    <subcellularLocation>
        <location evidence="1">Nucleus</location>
    </subcellularLocation>
</comment>
<dbReference type="GO" id="GO:0003712">
    <property type="term" value="F:transcription coregulator activity"/>
    <property type="evidence" value="ECO:0007669"/>
    <property type="project" value="TreeGrafter"/>
</dbReference>
<feature type="compositionally biased region" description="Polar residues" evidence="9">
    <location>
        <begin position="87"/>
        <end position="113"/>
    </location>
</feature>
<evidence type="ECO:0000313" key="11">
    <source>
        <dbReference type="Proteomes" id="UP000285405"/>
    </source>
</evidence>
<dbReference type="AlphaFoldDB" id="A0A420I4C1"/>
<protein>
    <recommendedName>
        <fullName evidence="12">Cyclin-dependent kinase</fullName>
    </recommendedName>
</protein>